<dbReference type="PIRSF" id="PIRSF005715">
    <property type="entry name" value="VPS45_Sec1"/>
    <property type="match status" value="1"/>
</dbReference>
<dbReference type="GO" id="GO:0012505">
    <property type="term" value="C:endomembrane system"/>
    <property type="evidence" value="ECO:0007669"/>
    <property type="project" value="UniProtKB-SubCell"/>
</dbReference>
<organism evidence="7 8">
    <name type="scientific">Rhynocoris fuscipes</name>
    <dbReference type="NCBI Taxonomy" id="488301"/>
    <lineage>
        <taxon>Eukaryota</taxon>
        <taxon>Metazoa</taxon>
        <taxon>Ecdysozoa</taxon>
        <taxon>Arthropoda</taxon>
        <taxon>Hexapoda</taxon>
        <taxon>Insecta</taxon>
        <taxon>Pterygota</taxon>
        <taxon>Neoptera</taxon>
        <taxon>Paraneoptera</taxon>
        <taxon>Hemiptera</taxon>
        <taxon>Heteroptera</taxon>
        <taxon>Panheteroptera</taxon>
        <taxon>Cimicomorpha</taxon>
        <taxon>Reduviidae</taxon>
        <taxon>Harpactorinae</taxon>
        <taxon>Harpactorini</taxon>
        <taxon>Rhynocoris</taxon>
    </lineage>
</organism>
<evidence type="ECO:0000256" key="3">
    <source>
        <dbReference type="ARBA" id="ARBA00022448"/>
    </source>
</evidence>
<dbReference type="InterPro" id="IPR043127">
    <property type="entry name" value="Sec-1-like_dom3a"/>
</dbReference>
<evidence type="ECO:0000313" key="8">
    <source>
        <dbReference type="Proteomes" id="UP001461498"/>
    </source>
</evidence>
<dbReference type="GO" id="GO:0016192">
    <property type="term" value="P:vesicle-mediated transport"/>
    <property type="evidence" value="ECO:0007669"/>
    <property type="project" value="InterPro"/>
</dbReference>
<evidence type="ECO:0000256" key="4">
    <source>
        <dbReference type="ARBA" id="ARBA00022927"/>
    </source>
</evidence>
<accession>A0AAW1DDD2</accession>
<dbReference type="Gene3D" id="1.25.40.60">
    <property type="match status" value="1"/>
</dbReference>
<comment type="caution">
    <text evidence="7">The sequence shown here is derived from an EMBL/GenBank/DDBJ whole genome shotgun (WGS) entry which is preliminary data.</text>
</comment>
<dbReference type="InterPro" id="IPR027482">
    <property type="entry name" value="Sec1-like_dom2"/>
</dbReference>
<dbReference type="GO" id="GO:0015031">
    <property type="term" value="P:protein transport"/>
    <property type="evidence" value="ECO:0007669"/>
    <property type="project" value="UniProtKB-KW"/>
</dbReference>
<reference evidence="7 8" key="1">
    <citation type="submission" date="2022-12" db="EMBL/GenBank/DDBJ databases">
        <title>Chromosome-level genome assembly of true bugs.</title>
        <authorList>
            <person name="Ma L."/>
            <person name="Li H."/>
        </authorList>
    </citation>
    <scope>NUCLEOTIDE SEQUENCE [LARGE SCALE GENOMIC DNA]</scope>
    <source>
        <strain evidence="7">Lab_2022b</strain>
    </source>
</reference>
<dbReference type="Gene3D" id="3.90.830.10">
    <property type="entry name" value="Syntaxin Binding Protein 1, Chain A, domain 2"/>
    <property type="match status" value="1"/>
</dbReference>
<comment type="subcellular location">
    <subcellularLocation>
        <location evidence="1">Endomembrane system</location>
        <topology evidence="1">Peripheral membrane protein</topology>
    </subcellularLocation>
</comment>
<dbReference type="AlphaFoldDB" id="A0AAW1DDD2"/>
<proteinExistence type="inferred from homology"/>
<dbReference type="Proteomes" id="UP001461498">
    <property type="component" value="Unassembled WGS sequence"/>
</dbReference>
<gene>
    <name evidence="7" type="ORF">O3M35_007851</name>
</gene>
<dbReference type="SUPFAM" id="SSF56815">
    <property type="entry name" value="Sec1/munc18-like (SM) proteins"/>
    <property type="match status" value="1"/>
</dbReference>
<evidence type="ECO:0000256" key="2">
    <source>
        <dbReference type="ARBA" id="ARBA00009884"/>
    </source>
</evidence>
<dbReference type="GO" id="GO:0031410">
    <property type="term" value="C:cytoplasmic vesicle"/>
    <property type="evidence" value="ECO:0007669"/>
    <property type="project" value="UniProtKB-ARBA"/>
</dbReference>
<dbReference type="Gene3D" id="3.40.50.2060">
    <property type="match status" value="1"/>
</dbReference>
<comment type="similarity">
    <text evidence="2">Belongs to the STXBP/unc-18/SEC1 family.</text>
</comment>
<keyword evidence="5" id="KW-0472">Membrane</keyword>
<dbReference type="PANTHER" id="PTHR11679">
    <property type="entry name" value="VESICLE PROTEIN SORTING-ASSOCIATED"/>
    <property type="match status" value="1"/>
</dbReference>
<dbReference type="FunFam" id="3.90.830.10:FF:000002">
    <property type="entry name" value="Vacuolar protein sorting-associated protein 45"/>
    <property type="match status" value="1"/>
</dbReference>
<dbReference type="FunFam" id="3.40.50.2060:FF:000003">
    <property type="entry name" value="vacuolar protein sorting-associated protein 45 isoform X1"/>
    <property type="match status" value="1"/>
</dbReference>
<dbReference type="InterPro" id="IPR001619">
    <property type="entry name" value="Sec1-like"/>
</dbReference>
<evidence type="ECO:0000256" key="5">
    <source>
        <dbReference type="ARBA" id="ARBA00023136"/>
    </source>
</evidence>
<keyword evidence="8" id="KW-1185">Reference proteome</keyword>
<dbReference type="Gene3D" id="3.40.50.1910">
    <property type="match status" value="1"/>
</dbReference>
<name>A0AAW1DDD2_9HEMI</name>
<dbReference type="Pfam" id="PF00995">
    <property type="entry name" value="Sec1"/>
    <property type="match status" value="1"/>
</dbReference>
<evidence type="ECO:0000256" key="6">
    <source>
        <dbReference type="ARBA" id="ARBA00073001"/>
    </source>
</evidence>
<dbReference type="InterPro" id="IPR043154">
    <property type="entry name" value="Sec-1-like_dom1"/>
</dbReference>
<protein>
    <recommendedName>
        <fullName evidence="6">Vacuolar protein sorting-associated protein 45</fullName>
    </recommendedName>
</protein>
<dbReference type="InterPro" id="IPR036045">
    <property type="entry name" value="Sec1-like_sf"/>
</dbReference>
<sequence length="567" mass="65101">MNVIVAVKMYVTKMAEESGPGMKVLLMDKITTSIVSMVYSQSEILQKEVYLFERLDAASSNEPMKHLKCIVFIRPTKENVSLLCNELRNPRYGMYYLYFSNIISKADIKTLAECDEIEVVREVQEFYGDYLAVSPHLFTLNINGCSQGLTWNPIHLQRCTQGIAAVLLSLKKCPYIRYQGSSDMAKRLSEKIRELLSKESSLFDYRQSEVQPLLLILDRRSDPITPLLTQWTYQAMIHELLTISNNRVNLSHIQGISKDLSEVVLSCEQDEFYADNLYLNYGEIGQTMKELIDEFQKKAKSHQKVESIADMKAFIEHYPNFKKMSGTVSKHVVIIGELSSLVTKRCLLEVSEMEQEMACQDQHSHHLQRLKQLISSDRIRNEEACRLVMIYALRYNKHSNCDITSLVDALKKRNVPESLYKMVYNMLEYGSQVDNTVTDPNLVTQESVVKITKRFFKDLKGVENIYTQHVPVLKETLEELIKGRLRENLFPFLGRSPVNKRVQDIIVFIIGGVTYEESLCVYQLNKSSLNGGARVVLGGTTIHNTTSFIDEVGTATFGKHIRHYRYK</sequence>
<keyword evidence="3" id="KW-0813">Transport</keyword>
<dbReference type="EMBL" id="JAPXFL010000004">
    <property type="protein sequence ID" value="KAK9508118.1"/>
    <property type="molecule type" value="Genomic_DNA"/>
</dbReference>
<evidence type="ECO:0000313" key="7">
    <source>
        <dbReference type="EMBL" id="KAK9508118.1"/>
    </source>
</evidence>
<evidence type="ECO:0000256" key="1">
    <source>
        <dbReference type="ARBA" id="ARBA00004184"/>
    </source>
</evidence>
<keyword evidence="4" id="KW-0653">Protein transport</keyword>